<accession>A0ACA9PJW7</accession>
<gene>
    <name evidence="1" type="ORF">ACOLOM_LOCUS10527</name>
</gene>
<feature type="non-terminal residue" evidence="1">
    <location>
        <position position="308"/>
    </location>
</feature>
<sequence length="308" mass="34417">IDPRVAVKHPLTVNNQERVTRKAPLENVQNANANANAKLLDGAAPTPHSARIPRVIQKQARTASLARKEDARDNAPHETLGYSSQPRNTPNCQNPSLFFIQLLVVVEFNSQSWPFPDGSTSYDDFDDLDDTRVSLHHPNNLREILQDNLLLVIERDEETIKDQKCQAYETLGRNIDATFSAEAFIEAYASHLKRSGKLEVPNWVDLVKTATYKEQGPYDPDWFYVRAAAVARHIYLRKSMGVGALAKLHGGRSNRGNRPSHHADSSTSVQRKVCQALEKIGVLELLPDGGRRISQDGQRDLDRIATAV</sequence>
<proteinExistence type="predicted"/>
<keyword evidence="2" id="KW-1185">Reference proteome</keyword>
<reference evidence="1" key="1">
    <citation type="submission" date="2021-06" db="EMBL/GenBank/DDBJ databases">
        <authorList>
            <person name="Kallberg Y."/>
            <person name="Tangrot J."/>
            <person name="Rosling A."/>
        </authorList>
    </citation>
    <scope>NUCLEOTIDE SEQUENCE</scope>
    <source>
        <strain evidence="1">CL356</strain>
    </source>
</reference>
<feature type="non-terminal residue" evidence="1">
    <location>
        <position position="1"/>
    </location>
</feature>
<protein>
    <submittedName>
        <fullName evidence="1">1392_t:CDS:1</fullName>
    </submittedName>
</protein>
<dbReference type="EMBL" id="CAJVPT010034385">
    <property type="protein sequence ID" value="CAG8707788.1"/>
    <property type="molecule type" value="Genomic_DNA"/>
</dbReference>
<dbReference type="Proteomes" id="UP000789525">
    <property type="component" value="Unassembled WGS sequence"/>
</dbReference>
<comment type="caution">
    <text evidence="1">The sequence shown here is derived from an EMBL/GenBank/DDBJ whole genome shotgun (WGS) entry which is preliminary data.</text>
</comment>
<name>A0ACA9PJW7_9GLOM</name>
<evidence type="ECO:0000313" key="2">
    <source>
        <dbReference type="Proteomes" id="UP000789525"/>
    </source>
</evidence>
<evidence type="ECO:0000313" key="1">
    <source>
        <dbReference type="EMBL" id="CAG8707788.1"/>
    </source>
</evidence>
<organism evidence="1 2">
    <name type="scientific">Acaulospora colombiana</name>
    <dbReference type="NCBI Taxonomy" id="27376"/>
    <lineage>
        <taxon>Eukaryota</taxon>
        <taxon>Fungi</taxon>
        <taxon>Fungi incertae sedis</taxon>
        <taxon>Mucoromycota</taxon>
        <taxon>Glomeromycotina</taxon>
        <taxon>Glomeromycetes</taxon>
        <taxon>Diversisporales</taxon>
        <taxon>Acaulosporaceae</taxon>
        <taxon>Acaulospora</taxon>
    </lineage>
</organism>